<sequence>MTHSRPTRPSDARPTRYDATRRPPPAPGHPSVDAPADALERVERLARELVLTRDAGTTGGAPRTLVRAHAAGELVRVRRGAYVGTTVWEAATAEERHALRACAATALFPGVVLSHQSAAVAWGVPRTDGWDEVAHVCAGAASGGRSTSQLVQHTFGGELEVVARGSAGRCVGAERTVVDLALTDSFASALASADWALRVGLAGHDGLARVLSGHAAVLGRARAERVLAHADGRSGSVGESVSRARMLELGLPRPQLQVEVRDADGLAGRVDFAWEDLALVGEFDGRAKYLREEYLGGWDPGEVVWAEKRREDRLRGAGWRVVRWGWDDLADRTRLARLLAAAGLRGARAVPTEASGRREVRRGPAGRRRGGVA</sequence>
<accession>A0A2M8WVH5</accession>
<feature type="region of interest" description="Disordered" evidence="1">
    <location>
        <begin position="1"/>
        <end position="35"/>
    </location>
</feature>
<organism evidence="2 3">
    <name type="scientific">Luteimicrobium subarcticum</name>
    <dbReference type="NCBI Taxonomy" id="620910"/>
    <lineage>
        <taxon>Bacteria</taxon>
        <taxon>Bacillati</taxon>
        <taxon>Actinomycetota</taxon>
        <taxon>Actinomycetes</taxon>
        <taxon>Micrococcales</taxon>
        <taxon>Luteimicrobium</taxon>
    </lineage>
</organism>
<gene>
    <name evidence="2" type="ORF">CLV34_0773</name>
</gene>
<evidence type="ECO:0008006" key="4">
    <source>
        <dbReference type="Google" id="ProtNLM"/>
    </source>
</evidence>
<proteinExistence type="predicted"/>
<evidence type="ECO:0000313" key="2">
    <source>
        <dbReference type="EMBL" id="PJI94925.1"/>
    </source>
</evidence>
<dbReference type="AlphaFoldDB" id="A0A2M8WVH5"/>
<dbReference type="Proteomes" id="UP000231586">
    <property type="component" value="Unassembled WGS sequence"/>
</dbReference>
<evidence type="ECO:0000256" key="1">
    <source>
        <dbReference type="SAM" id="MobiDB-lite"/>
    </source>
</evidence>
<dbReference type="EMBL" id="PGTZ01000006">
    <property type="protein sequence ID" value="PJI94925.1"/>
    <property type="molecule type" value="Genomic_DNA"/>
</dbReference>
<feature type="region of interest" description="Disordered" evidence="1">
    <location>
        <begin position="350"/>
        <end position="373"/>
    </location>
</feature>
<feature type="compositionally biased region" description="Basic and acidic residues" evidence="1">
    <location>
        <begin position="8"/>
        <end position="21"/>
    </location>
</feature>
<comment type="caution">
    <text evidence="2">The sequence shown here is derived from an EMBL/GenBank/DDBJ whole genome shotgun (WGS) entry which is preliminary data.</text>
</comment>
<feature type="compositionally biased region" description="Basic residues" evidence="1">
    <location>
        <begin position="364"/>
        <end position="373"/>
    </location>
</feature>
<protein>
    <recommendedName>
        <fullName evidence="4">Transcriptional regulator, AbiEi antitoxin, Type IV TA system</fullName>
    </recommendedName>
</protein>
<evidence type="ECO:0000313" key="3">
    <source>
        <dbReference type="Proteomes" id="UP000231586"/>
    </source>
</evidence>
<dbReference type="OrthoDB" id="5517693at2"/>
<reference evidence="2 3" key="1">
    <citation type="submission" date="2017-11" db="EMBL/GenBank/DDBJ databases">
        <title>Genomic Encyclopedia of Archaeal and Bacterial Type Strains, Phase II (KMG-II): From Individual Species to Whole Genera.</title>
        <authorList>
            <person name="Goeker M."/>
        </authorList>
    </citation>
    <scope>NUCLEOTIDE SEQUENCE [LARGE SCALE GENOMIC DNA]</scope>
    <source>
        <strain evidence="2 3">DSM 22413</strain>
    </source>
</reference>
<name>A0A2M8WVH5_9MICO</name>
<keyword evidence="3" id="KW-1185">Reference proteome</keyword>